<proteinExistence type="predicted"/>
<sequence length="53" mass="5797">MMYGKLYVMPSSKDMKKNPETKGGAGPAANASFNPERGYGTSEQKEKIRQASK</sequence>
<dbReference type="AlphaFoldDB" id="K0IJ20"/>
<name>K0IJ20_NITGG</name>
<evidence type="ECO:0000313" key="3">
    <source>
        <dbReference type="Proteomes" id="UP000008037"/>
    </source>
</evidence>
<gene>
    <name evidence="2" type="ordered locus">Ngar_c12020</name>
</gene>
<accession>K0IJ20</accession>
<dbReference type="HOGENOM" id="CLU_3057247_0_0_2"/>
<reference evidence="2 3" key="1">
    <citation type="journal article" date="2012" name="Environ. Microbiol.">
        <title>The genome of the ammonia-oxidizing Candidatus Nitrososphaera gargensis: insights into metabolic versatility and environmental adaptations.</title>
        <authorList>
            <person name="Spang A."/>
            <person name="Poehlein A."/>
            <person name="Offre P."/>
            <person name="Zumbragel S."/>
            <person name="Haider S."/>
            <person name="Rychlik N."/>
            <person name="Nowka B."/>
            <person name="Schmeisser C."/>
            <person name="Lebedeva E.V."/>
            <person name="Rattei T."/>
            <person name="Bohm C."/>
            <person name="Schmid M."/>
            <person name="Galushko A."/>
            <person name="Hatzenpichler R."/>
            <person name="Weinmaier T."/>
            <person name="Daniel R."/>
            <person name="Schleper C."/>
            <person name="Spieck E."/>
            <person name="Streit W."/>
            <person name="Wagner M."/>
        </authorList>
    </citation>
    <scope>NUCLEOTIDE SEQUENCE [LARGE SCALE GENOMIC DNA]</scope>
    <source>
        <strain evidence="3">Ga9.2</strain>
    </source>
</reference>
<dbReference type="EMBL" id="CP002408">
    <property type="protein sequence ID" value="AFU58142.1"/>
    <property type="molecule type" value="Genomic_DNA"/>
</dbReference>
<feature type="region of interest" description="Disordered" evidence="1">
    <location>
        <begin position="1"/>
        <end position="53"/>
    </location>
</feature>
<dbReference type="BioCyc" id="CNIT1237085:G1324-1200-MONOMER"/>
<protein>
    <submittedName>
        <fullName evidence="2">Uncharacterized protein</fullName>
    </submittedName>
</protein>
<dbReference type="Proteomes" id="UP000008037">
    <property type="component" value="Chromosome"/>
</dbReference>
<organism evidence="2 3">
    <name type="scientific">Nitrososphaera gargensis (strain Ga9.2)</name>
    <dbReference type="NCBI Taxonomy" id="1237085"/>
    <lineage>
        <taxon>Archaea</taxon>
        <taxon>Nitrososphaerota</taxon>
        <taxon>Nitrososphaeria</taxon>
        <taxon>Nitrososphaerales</taxon>
        <taxon>Nitrososphaeraceae</taxon>
        <taxon>Nitrososphaera</taxon>
    </lineage>
</organism>
<keyword evidence="3" id="KW-1185">Reference proteome</keyword>
<evidence type="ECO:0000313" key="2">
    <source>
        <dbReference type="EMBL" id="AFU58142.1"/>
    </source>
</evidence>
<dbReference type="KEGG" id="nga:Ngar_c12020"/>
<feature type="compositionally biased region" description="Basic and acidic residues" evidence="1">
    <location>
        <begin position="43"/>
        <end position="53"/>
    </location>
</feature>
<evidence type="ECO:0000256" key="1">
    <source>
        <dbReference type="SAM" id="MobiDB-lite"/>
    </source>
</evidence>
<dbReference type="InParanoid" id="K0IJ20"/>